<dbReference type="GeneID" id="59380331"/>
<name>A0A8H6ZJW0_PLEOS</name>
<evidence type="ECO:0000313" key="2">
    <source>
        <dbReference type="EMBL" id="KAF7422357.1"/>
    </source>
</evidence>
<reference evidence="2" key="1">
    <citation type="submission" date="2019-07" db="EMBL/GenBank/DDBJ databases">
        <authorList>
            <person name="Palmer J.M."/>
        </authorList>
    </citation>
    <scope>NUCLEOTIDE SEQUENCE</scope>
    <source>
        <strain evidence="2">PC9</strain>
    </source>
</reference>
<feature type="compositionally biased region" description="Basic residues" evidence="1">
    <location>
        <begin position="190"/>
        <end position="206"/>
    </location>
</feature>
<comment type="caution">
    <text evidence="2">The sequence shown here is derived from an EMBL/GenBank/DDBJ whole genome shotgun (WGS) entry which is preliminary data.</text>
</comment>
<proteinExistence type="predicted"/>
<evidence type="ECO:0000313" key="3">
    <source>
        <dbReference type="Proteomes" id="UP000623687"/>
    </source>
</evidence>
<feature type="compositionally biased region" description="Acidic residues" evidence="1">
    <location>
        <begin position="77"/>
        <end position="86"/>
    </location>
</feature>
<sequence>MAWAVRRESILANEQSLRSQADGSFGWLEASTVNIFGDEKVSSNPVERTLSPASTISSGPSSANTSPCPASTKGTFDDDSESDAGFDTDHSQYEPYYIDNDKYSVIDGKAYMIPTISQPVFGQTSYPGLPQLPILNNALSPMAEVRHLPQLPSTRTSSPLLLPFQGIDSRSPSPFLPLPAPLPPRDLSRGKRSRNTKTKRATRTRRTSLILAEDSDRDAEGEADNASDDGEWVPSNQPRRSKSKKRSREDRSSQFDTWSFAAAQGSSNTTARSLAQIAPHDVRPAKRTRTRTSPQSRNVQVPALSHPEDAIDDLSFKCSECGWVQDNKRLPDFRRHLLTHTRPDDRDQSRGWWCKGVLASSVPGFRGEAYEFNGELRFGGCLRTFSRRDALKRHLDNRNVCCLGSIHQHN</sequence>
<feature type="compositionally biased region" description="Acidic residues" evidence="1">
    <location>
        <begin position="213"/>
        <end position="231"/>
    </location>
</feature>
<feature type="region of interest" description="Disordered" evidence="1">
    <location>
        <begin position="154"/>
        <end position="300"/>
    </location>
</feature>
<feature type="compositionally biased region" description="Low complexity" evidence="1">
    <location>
        <begin position="154"/>
        <end position="173"/>
    </location>
</feature>
<feature type="compositionally biased region" description="Polar residues" evidence="1">
    <location>
        <begin position="264"/>
        <end position="273"/>
    </location>
</feature>
<dbReference type="EMBL" id="JACETU010000008">
    <property type="protein sequence ID" value="KAF7422357.1"/>
    <property type="molecule type" value="Genomic_DNA"/>
</dbReference>
<feature type="region of interest" description="Disordered" evidence="1">
    <location>
        <begin position="42"/>
        <end position="91"/>
    </location>
</feature>
<organism evidence="2 3">
    <name type="scientific">Pleurotus ostreatus</name>
    <name type="common">Oyster mushroom</name>
    <name type="synonym">White-rot fungus</name>
    <dbReference type="NCBI Taxonomy" id="5322"/>
    <lineage>
        <taxon>Eukaryota</taxon>
        <taxon>Fungi</taxon>
        <taxon>Dikarya</taxon>
        <taxon>Basidiomycota</taxon>
        <taxon>Agaricomycotina</taxon>
        <taxon>Agaricomycetes</taxon>
        <taxon>Agaricomycetidae</taxon>
        <taxon>Agaricales</taxon>
        <taxon>Pleurotineae</taxon>
        <taxon>Pleurotaceae</taxon>
        <taxon>Pleurotus</taxon>
    </lineage>
</organism>
<evidence type="ECO:0000256" key="1">
    <source>
        <dbReference type="SAM" id="MobiDB-lite"/>
    </source>
</evidence>
<dbReference type="OrthoDB" id="8922241at2759"/>
<dbReference type="AlphaFoldDB" id="A0A8H6ZJW0"/>
<protein>
    <submittedName>
        <fullName evidence="2">Uncharacterized protein</fullName>
    </submittedName>
</protein>
<feature type="compositionally biased region" description="Pro residues" evidence="1">
    <location>
        <begin position="174"/>
        <end position="184"/>
    </location>
</feature>
<dbReference type="Proteomes" id="UP000623687">
    <property type="component" value="Unassembled WGS sequence"/>
</dbReference>
<feature type="compositionally biased region" description="Low complexity" evidence="1">
    <location>
        <begin position="51"/>
        <end position="67"/>
    </location>
</feature>
<accession>A0A8H6ZJW0</accession>
<keyword evidence="3" id="KW-1185">Reference proteome</keyword>
<dbReference type="RefSeq" id="XP_036627389.1">
    <property type="nucleotide sequence ID" value="XM_036780006.1"/>
</dbReference>
<dbReference type="VEuPathDB" id="FungiDB:PC9H_010513"/>
<gene>
    <name evidence="2" type="ORF">PC9H_010513</name>
</gene>